<evidence type="ECO:0008006" key="4">
    <source>
        <dbReference type="Google" id="ProtNLM"/>
    </source>
</evidence>
<protein>
    <recommendedName>
        <fullName evidence="4">Tetratricopeptide repeat-containing protein</fullName>
    </recommendedName>
</protein>
<evidence type="ECO:0000313" key="3">
    <source>
        <dbReference type="Proteomes" id="UP000196365"/>
    </source>
</evidence>
<reference evidence="2 3" key="1">
    <citation type="submission" date="2017-02" db="EMBL/GenBank/DDBJ databases">
        <authorList>
            <person name="Peterson S.W."/>
        </authorList>
    </citation>
    <scope>NUCLEOTIDE SEQUENCE [LARGE SCALE GENOMIC DNA]</scope>
    <source>
        <strain evidence="2 3">DSM 15102</strain>
    </source>
</reference>
<keyword evidence="1" id="KW-0472">Membrane</keyword>
<evidence type="ECO:0000313" key="2">
    <source>
        <dbReference type="EMBL" id="SJZ59731.1"/>
    </source>
</evidence>
<gene>
    <name evidence="2" type="ORF">SAMN02745973_01137</name>
</gene>
<dbReference type="AlphaFoldDB" id="A0A1T4LYK5"/>
<keyword evidence="1" id="KW-1133">Transmembrane helix</keyword>
<keyword evidence="1" id="KW-0812">Transmembrane</keyword>
<dbReference type="Proteomes" id="UP000196365">
    <property type="component" value="Unassembled WGS sequence"/>
</dbReference>
<sequence length="270" mass="32794">MRIFDRKFMQYQLAYGTWYKLHTRFFLLVIILVLTIFFTKNFIYLFFIIFLYAYIFLRTYQMFQMSDEKFNKKLEKQFQCYYEQKNEKMINFYAFKLEKIAFAVEIKKMEVKKAIDEIYKIIKDYPKIVKGAKGILLNIYLVGKQEGITDEIPKHLIEYLEKEWKNQDDLNILLDFARMALKLEKYDLVLEILNKTEKEMRFYRFMRNPISRSMYKTAQVAIPYYRMIADIKMGNIEQAKKELLKAMKCSKSKKLEREMKETGEKLGILI</sequence>
<name>A0A1T4LYK5_9FIRM</name>
<organism evidence="2 3">
    <name type="scientific">Garciella nitratireducens DSM 15102</name>
    <dbReference type="NCBI Taxonomy" id="1121911"/>
    <lineage>
        <taxon>Bacteria</taxon>
        <taxon>Bacillati</taxon>
        <taxon>Bacillota</taxon>
        <taxon>Clostridia</taxon>
        <taxon>Eubacteriales</taxon>
        <taxon>Eubacteriaceae</taxon>
        <taxon>Garciella</taxon>
    </lineage>
</organism>
<accession>A0A1T4LYK5</accession>
<feature type="transmembrane region" description="Helical" evidence="1">
    <location>
        <begin position="21"/>
        <end position="38"/>
    </location>
</feature>
<proteinExistence type="predicted"/>
<keyword evidence="3" id="KW-1185">Reference proteome</keyword>
<dbReference type="EMBL" id="FUWV01000005">
    <property type="protein sequence ID" value="SJZ59731.1"/>
    <property type="molecule type" value="Genomic_DNA"/>
</dbReference>
<dbReference type="OrthoDB" id="10014347at2"/>
<evidence type="ECO:0000256" key="1">
    <source>
        <dbReference type="SAM" id="Phobius"/>
    </source>
</evidence>
<dbReference type="RefSeq" id="WP_087678584.1">
    <property type="nucleotide sequence ID" value="NZ_FUWV01000005.1"/>
</dbReference>